<dbReference type="GO" id="GO:0033619">
    <property type="term" value="P:membrane protein proteolysis"/>
    <property type="evidence" value="ECO:0007669"/>
    <property type="project" value="TreeGrafter"/>
</dbReference>
<evidence type="ECO:0000256" key="5">
    <source>
        <dbReference type="ARBA" id="ARBA00022989"/>
    </source>
</evidence>
<evidence type="ECO:0000313" key="8">
    <source>
        <dbReference type="EMBL" id="KAK7084950.1"/>
    </source>
</evidence>
<reference evidence="8 9" key="1">
    <citation type="submission" date="2023-11" db="EMBL/GenBank/DDBJ databases">
        <title>Halocaridina rubra genome assembly.</title>
        <authorList>
            <person name="Smith C."/>
        </authorList>
    </citation>
    <scope>NUCLEOTIDE SEQUENCE [LARGE SCALE GENOMIC DNA]</scope>
    <source>
        <strain evidence="8">EP-1</strain>
        <tissue evidence="8">Whole</tissue>
    </source>
</reference>
<dbReference type="AlphaFoldDB" id="A0AAN8XV84"/>
<dbReference type="InterPro" id="IPR007369">
    <property type="entry name" value="Peptidase_A22B_SPP"/>
</dbReference>
<evidence type="ECO:0000256" key="3">
    <source>
        <dbReference type="ARBA" id="ARBA00022692"/>
    </source>
</evidence>
<proteinExistence type="inferred from homology"/>
<dbReference type="EMBL" id="JAXCGZ010001936">
    <property type="protein sequence ID" value="KAK7084950.1"/>
    <property type="molecule type" value="Genomic_DNA"/>
</dbReference>
<feature type="transmembrane region" description="Helical" evidence="7">
    <location>
        <begin position="309"/>
        <end position="329"/>
    </location>
</feature>
<feature type="transmembrane region" description="Helical" evidence="7">
    <location>
        <begin position="335"/>
        <end position="355"/>
    </location>
</feature>
<comment type="similarity">
    <text evidence="2">Belongs to the peptidase A22B family.</text>
</comment>
<evidence type="ECO:0000256" key="4">
    <source>
        <dbReference type="ARBA" id="ARBA00022801"/>
    </source>
</evidence>
<evidence type="ECO:0000313" key="9">
    <source>
        <dbReference type="Proteomes" id="UP001381693"/>
    </source>
</evidence>
<accession>A0AAN8XV84</accession>
<name>A0AAN8XV84_HALRR</name>
<keyword evidence="5 7" id="KW-1133">Transmembrane helix</keyword>
<keyword evidence="9" id="KW-1185">Reference proteome</keyword>
<dbReference type="GO" id="GO:0098553">
    <property type="term" value="C:lumenal side of endoplasmic reticulum membrane"/>
    <property type="evidence" value="ECO:0007669"/>
    <property type="project" value="TreeGrafter"/>
</dbReference>
<evidence type="ECO:0000256" key="7">
    <source>
        <dbReference type="SAM" id="Phobius"/>
    </source>
</evidence>
<comment type="subcellular location">
    <subcellularLocation>
        <location evidence="1">Endomembrane system</location>
        <topology evidence="1">Multi-pass membrane protein</topology>
    </subcellularLocation>
</comment>
<dbReference type="PANTHER" id="PTHR12174:SF103">
    <property type="entry name" value="INTRAMEMBRANE PROTEASE (IMPAS) FAMILY"/>
    <property type="match status" value="1"/>
</dbReference>
<keyword evidence="6 7" id="KW-0472">Membrane</keyword>
<gene>
    <name evidence="8" type="primary">SPPL2A</name>
    <name evidence="8" type="ORF">SK128_003298</name>
</gene>
<dbReference type="GO" id="GO:0005765">
    <property type="term" value="C:lysosomal membrane"/>
    <property type="evidence" value="ECO:0007669"/>
    <property type="project" value="TreeGrafter"/>
</dbReference>
<dbReference type="Proteomes" id="UP001381693">
    <property type="component" value="Unassembled WGS sequence"/>
</dbReference>
<comment type="caution">
    <text evidence="8">The sequence shown here is derived from an EMBL/GenBank/DDBJ whole genome shotgun (WGS) entry which is preliminary data.</text>
</comment>
<dbReference type="GO" id="GO:0030660">
    <property type="term" value="C:Golgi-associated vesicle membrane"/>
    <property type="evidence" value="ECO:0007669"/>
    <property type="project" value="TreeGrafter"/>
</dbReference>
<dbReference type="InterPro" id="IPR006639">
    <property type="entry name" value="Preselin/SPP"/>
</dbReference>
<dbReference type="PANTHER" id="PTHR12174">
    <property type="entry name" value="SIGNAL PEPTIDE PEPTIDASE"/>
    <property type="match status" value="1"/>
</dbReference>
<feature type="transmembrane region" description="Helical" evidence="7">
    <location>
        <begin position="176"/>
        <end position="197"/>
    </location>
</feature>
<organism evidence="8 9">
    <name type="scientific">Halocaridina rubra</name>
    <name type="common">Hawaiian red shrimp</name>
    <dbReference type="NCBI Taxonomy" id="373956"/>
    <lineage>
        <taxon>Eukaryota</taxon>
        <taxon>Metazoa</taxon>
        <taxon>Ecdysozoa</taxon>
        <taxon>Arthropoda</taxon>
        <taxon>Crustacea</taxon>
        <taxon>Multicrustacea</taxon>
        <taxon>Malacostraca</taxon>
        <taxon>Eumalacostraca</taxon>
        <taxon>Eucarida</taxon>
        <taxon>Decapoda</taxon>
        <taxon>Pleocyemata</taxon>
        <taxon>Caridea</taxon>
        <taxon>Atyoidea</taxon>
        <taxon>Atyidae</taxon>
        <taxon>Halocaridina</taxon>
    </lineage>
</organism>
<evidence type="ECO:0000256" key="1">
    <source>
        <dbReference type="ARBA" id="ARBA00004127"/>
    </source>
</evidence>
<feature type="transmembrane region" description="Helical" evidence="7">
    <location>
        <begin position="242"/>
        <end position="260"/>
    </location>
</feature>
<dbReference type="GO" id="GO:0042500">
    <property type="term" value="F:aspartic endopeptidase activity, intramembrane cleaving"/>
    <property type="evidence" value="ECO:0007669"/>
    <property type="project" value="InterPro"/>
</dbReference>
<dbReference type="GO" id="GO:0098554">
    <property type="term" value="C:cytoplasmic side of endoplasmic reticulum membrane"/>
    <property type="evidence" value="ECO:0007669"/>
    <property type="project" value="TreeGrafter"/>
</dbReference>
<keyword evidence="4" id="KW-0378">Hydrolase</keyword>
<evidence type="ECO:0000256" key="2">
    <source>
        <dbReference type="ARBA" id="ARBA00006859"/>
    </source>
</evidence>
<dbReference type="SMART" id="SM00730">
    <property type="entry name" value="PSN"/>
    <property type="match status" value="1"/>
</dbReference>
<dbReference type="Pfam" id="PF04258">
    <property type="entry name" value="Peptidase_A22B"/>
    <property type="match status" value="1"/>
</dbReference>
<evidence type="ECO:0000256" key="6">
    <source>
        <dbReference type="ARBA" id="ARBA00023136"/>
    </source>
</evidence>
<feature type="transmembrane region" description="Helical" evidence="7">
    <location>
        <begin position="362"/>
        <end position="384"/>
    </location>
</feature>
<protein>
    <submittedName>
        <fullName evidence="8">Signal peptide peptidase-like 2A</fullName>
    </submittedName>
</protein>
<sequence length="468" mass="52313">MLVGVVEVGMLESHGRKGANIDFLNQVVGDVPICGILSTRSNVSSEESDKYCIYFYRQITSLAGDDSSADYFQISDALEWNICNETEPPPEVDIENRLIFVSSENNCTIIERASRVQKLGGAGTLIVEDKLRAFEQNDTNYNFTLGFIGNSSYFKIMETASNETTAGMYSPKDSPLHISLIIIWILAVFSVSVGAFWSGIVRHKLYLSEQCSGVEYEGGADRPQEPVLPREETSMNLSAKSILIFVVLMCTMLLLLYFLYDYLVYMIMGMFCIASGAAMFSCLEPIVSKIPCGTCRTPYFNIYIVRGTLELRQILLLLFSFGLSITWIVLRKQPWSWILQDILGITFSINVLRVIRLPSLKICTILLSGLVIYDIFFVFITPLITSDGKSIMVEVAKGGASQEQLPMVLKVPNFAYYEIAKICELRDNYNLLGFGDILIPGLLVAFASAFDRQVGTPCHLYYLVNVIV</sequence>
<keyword evidence="3 7" id="KW-0812">Transmembrane</keyword>
<feature type="transmembrane region" description="Helical" evidence="7">
    <location>
        <begin position="266"/>
        <end position="288"/>
    </location>
</feature>